<accession>A0ABP8Z4H9</accession>
<evidence type="ECO:0000313" key="1">
    <source>
        <dbReference type="EMBL" id="GAA4746308.1"/>
    </source>
</evidence>
<gene>
    <name evidence="1" type="ORF">GCM10023217_14890</name>
</gene>
<sequence length="67" mass="7191">MDDDPTMTEAEIDAEFERTQPIGNALHALAQAELAVAAVDDLPADVQERLDRIIVAALDEVGRGSDD</sequence>
<evidence type="ECO:0000313" key="2">
    <source>
        <dbReference type="Proteomes" id="UP001500822"/>
    </source>
</evidence>
<keyword evidence="2" id="KW-1185">Reference proteome</keyword>
<reference evidence="2" key="1">
    <citation type="journal article" date="2019" name="Int. J. Syst. Evol. Microbiol.">
        <title>The Global Catalogue of Microorganisms (GCM) 10K type strain sequencing project: providing services to taxonomists for standard genome sequencing and annotation.</title>
        <authorList>
            <consortium name="The Broad Institute Genomics Platform"/>
            <consortium name="The Broad Institute Genome Sequencing Center for Infectious Disease"/>
            <person name="Wu L."/>
            <person name="Ma J."/>
        </authorList>
    </citation>
    <scope>NUCLEOTIDE SEQUENCE [LARGE SCALE GENOMIC DNA]</scope>
    <source>
        <strain evidence="2">JCM 18077</strain>
    </source>
</reference>
<comment type="caution">
    <text evidence="1">The sequence shown here is derived from an EMBL/GenBank/DDBJ whole genome shotgun (WGS) entry which is preliminary data.</text>
</comment>
<dbReference type="Proteomes" id="UP001500822">
    <property type="component" value="Unassembled WGS sequence"/>
</dbReference>
<name>A0ABP8Z4H9_9ACTN</name>
<protein>
    <submittedName>
        <fullName evidence="1">Uncharacterized protein</fullName>
    </submittedName>
</protein>
<proteinExistence type="predicted"/>
<organism evidence="1 2">
    <name type="scientific">Gordonia alkaliphila</name>
    <dbReference type="NCBI Taxonomy" id="1053547"/>
    <lineage>
        <taxon>Bacteria</taxon>
        <taxon>Bacillati</taxon>
        <taxon>Actinomycetota</taxon>
        <taxon>Actinomycetes</taxon>
        <taxon>Mycobacteriales</taxon>
        <taxon>Gordoniaceae</taxon>
        <taxon>Gordonia</taxon>
    </lineage>
</organism>
<dbReference type="EMBL" id="BAABIE010000005">
    <property type="protein sequence ID" value="GAA4746308.1"/>
    <property type="molecule type" value="Genomic_DNA"/>
</dbReference>
<dbReference type="RefSeq" id="WP_345312995.1">
    <property type="nucleotide sequence ID" value="NZ_BAABIE010000005.1"/>
</dbReference>